<evidence type="ECO:0000256" key="1">
    <source>
        <dbReference type="SAM" id="MobiDB-lite"/>
    </source>
</evidence>
<feature type="region of interest" description="Disordered" evidence="1">
    <location>
        <begin position="50"/>
        <end position="71"/>
    </location>
</feature>
<name>A0A1H8TME5_9ACTN</name>
<dbReference type="AlphaFoldDB" id="A0A1H8TME5"/>
<feature type="compositionally biased region" description="Basic residues" evidence="1">
    <location>
        <begin position="170"/>
        <end position="182"/>
    </location>
</feature>
<sequence>MTGRLLFVFHLGETNRAELRAAARARDGARVSHVHLGRRVEGHDVARRQLSPPRLGMPDALMRPRPAARRRAERDLVVRVGRAHAPKRRAAPQQPRARGECQVSSERLRVNASGGRLTARSCREQRTQDCRTWIEEGVAHATTPFASWPMPTRSPRPRGSSSPPAGCSARGRRIARARFHPP</sequence>
<accession>A0A1H8TME5</accession>
<feature type="region of interest" description="Disordered" evidence="1">
    <location>
        <begin position="144"/>
        <end position="182"/>
    </location>
</feature>
<reference evidence="3" key="1">
    <citation type="submission" date="2016-10" db="EMBL/GenBank/DDBJ databases">
        <authorList>
            <person name="Varghese N."/>
        </authorList>
    </citation>
    <scope>NUCLEOTIDE SEQUENCE [LARGE SCALE GENOMIC DNA]</scope>
    <source>
        <strain evidence="3">DSM 21843</strain>
    </source>
</reference>
<protein>
    <submittedName>
        <fullName evidence="2">Uncharacterized protein</fullName>
    </submittedName>
</protein>
<evidence type="ECO:0000313" key="3">
    <source>
        <dbReference type="Proteomes" id="UP000182975"/>
    </source>
</evidence>
<proteinExistence type="predicted"/>
<keyword evidence="3" id="KW-1185">Reference proteome</keyword>
<dbReference type="EMBL" id="FOEC01000011">
    <property type="protein sequence ID" value="SEO92240.1"/>
    <property type="molecule type" value="Genomic_DNA"/>
</dbReference>
<feature type="region of interest" description="Disordered" evidence="1">
    <location>
        <begin position="84"/>
        <end position="104"/>
    </location>
</feature>
<feature type="compositionally biased region" description="Low complexity" evidence="1">
    <location>
        <begin position="157"/>
        <end position="169"/>
    </location>
</feature>
<organism evidence="2 3">
    <name type="scientific">Denitrobacterium detoxificans</name>
    <dbReference type="NCBI Taxonomy" id="79604"/>
    <lineage>
        <taxon>Bacteria</taxon>
        <taxon>Bacillati</taxon>
        <taxon>Actinomycetota</taxon>
        <taxon>Coriobacteriia</taxon>
        <taxon>Eggerthellales</taxon>
        <taxon>Eggerthellaceae</taxon>
        <taxon>Denitrobacterium</taxon>
    </lineage>
</organism>
<dbReference type="Proteomes" id="UP000182975">
    <property type="component" value="Unassembled WGS sequence"/>
</dbReference>
<evidence type="ECO:0000313" key="2">
    <source>
        <dbReference type="EMBL" id="SEO92240.1"/>
    </source>
</evidence>
<gene>
    <name evidence="2" type="ORF">SAMN02910314_01643</name>
</gene>